<dbReference type="Proteomes" id="UP000292003">
    <property type="component" value="Unassembled WGS sequence"/>
</dbReference>
<feature type="domain" description="DUF305" evidence="1">
    <location>
        <begin position="33"/>
        <end position="175"/>
    </location>
</feature>
<dbReference type="InterPro" id="IPR012347">
    <property type="entry name" value="Ferritin-like"/>
</dbReference>
<sequence>MRLLAILGLLVTLLAGCWSEGKPAHREGVTDADIRFSLEMIPHHEQTLRLAELAGLRSADEVVTKTAEAIARSESAEIQTMKSWLAAWQVNAPAGNAHAGHAMPGMLTEREFEALDAAGGTEFDRLWMTTLAKHLRAGVQMAKDVQVNGTHEGTKALAREIVTAQEAKLSELESMGRV</sequence>
<dbReference type="Gene3D" id="1.20.1260.10">
    <property type="match status" value="1"/>
</dbReference>
<reference evidence="2 3" key="1">
    <citation type="submission" date="2019-02" db="EMBL/GenBank/DDBJ databases">
        <title>Draft genome sequence of Amycolatopsis sp. 8-3EHSu isolated from roots of Suaeda maritima.</title>
        <authorList>
            <person name="Duangmal K."/>
            <person name="Chantavorakit T."/>
        </authorList>
    </citation>
    <scope>NUCLEOTIDE SEQUENCE [LARGE SCALE GENOMIC DNA]</scope>
    <source>
        <strain evidence="2 3">8-3EHSu</strain>
    </source>
</reference>
<accession>A0A4Q7J0Q0</accession>
<name>A0A4Q7J0Q0_9PSEU</name>
<evidence type="ECO:0000313" key="2">
    <source>
        <dbReference type="EMBL" id="RZQ59966.1"/>
    </source>
</evidence>
<dbReference type="PANTHER" id="PTHR36933">
    <property type="entry name" value="SLL0788 PROTEIN"/>
    <property type="match status" value="1"/>
</dbReference>
<evidence type="ECO:0000313" key="3">
    <source>
        <dbReference type="Proteomes" id="UP000292003"/>
    </source>
</evidence>
<keyword evidence="3" id="KW-1185">Reference proteome</keyword>
<dbReference type="Pfam" id="PF03713">
    <property type="entry name" value="DUF305"/>
    <property type="match status" value="1"/>
</dbReference>
<protein>
    <submittedName>
        <fullName evidence="2">DUF305 domain-containing protein</fullName>
    </submittedName>
</protein>
<gene>
    <name evidence="2" type="ORF">EWH70_31545</name>
</gene>
<dbReference type="RefSeq" id="WP_130479229.1">
    <property type="nucleotide sequence ID" value="NZ_SFCC01000020.1"/>
</dbReference>
<dbReference type="AlphaFoldDB" id="A0A4Q7J0Q0"/>
<proteinExistence type="predicted"/>
<dbReference type="PANTHER" id="PTHR36933:SF1">
    <property type="entry name" value="SLL0788 PROTEIN"/>
    <property type="match status" value="1"/>
</dbReference>
<dbReference type="OrthoDB" id="26872at2"/>
<organism evidence="2 3">
    <name type="scientific">Amycolatopsis suaedae</name>
    <dbReference type="NCBI Taxonomy" id="2510978"/>
    <lineage>
        <taxon>Bacteria</taxon>
        <taxon>Bacillati</taxon>
        <taxon>Actinomycetota</taxon>
        <taxon>Actinomycetes</taxon>
        <taxon>Pseudonocardiales</taxon>
        <taxon>Pseudonocardiaceae</taxon>
        <taxon>Amycolatopsis</taxon>
    </lineage>
</organism>
<comment type="caution">
    <text evidence="2">The sequence shown here is derived from an EMBL/GenBank/DDBJ whole genome shotgun (WGS) entry which is preliminary data.</text>
</comment>
<evidence type="ECO:0000259" key="1">
    <source>
        <dbReference type="Pfam" id="PF03713"/>
    </source>
</evidence>
<dbReference type="PROSITE" id="PS51257">
    <property type="entry name" value="PROKAR_LIPOPROTEIN"/>
    <property type="match status" value="1"/>
</dbReference>
<dbReference type="InterPro" id="IPR005183">
    <property type="entry name" value="DUF305_CopM-like"/>
</dbReference>
<dbReference type="EMBL" id="SFCC01000020">
    <property type="protein sequence ID" value="RZQ59966.1"/>
    <property type="molecule type" value="Genomic_DNA"/>
</dbReference>